<dbReference type="RefSeq" id="WP_133476850.1">
    <property type="nucleotide sequence ID" value="NZ_JAKHEZ010000034.1"/>
</dbReference>
<dbReference type="Proteomes" id="UP000295195">
    <property type="component" value="Unassembled WGS sequence"/>
</dbReference>
<comment type="caution">
    <text evidence="2">The sequence shown here is derived from an EMBL/GenBank/DDBJ whole genome shotgun (WGS) entry which is preliminary data.</text>
</comment>
<dbReference type="InterPro" id="IPR050678">
    <property type="entry name" value="DNA_Partitioning_ATPase"/>
</dbReference>
<name>A0A4R6CQ03_9LACO</name>
<dbReference type="AlphaFoldDB" id="A0A4R6CQ03"/>
<dbReference type="InterPro" id="IPR025669">
    <property type="entry name" value="AAA_dom"/>
</dbReference>
<dbReference type="SUPFAM" id="SSF52540">
    <property type="entry name" value="P-loop containing nucleoside triphosphate hydrolases"/>
    <property type="match status" value="1"/>
</dbReference>
<gene>
    <name evidence="2" type="ORF">CEE75_13255</name>
</gene>
<dbReference type="Gene3D" id="3.40.50.300">
    <property type="entry name" value="P-loop containing nucleotide triphosphate hydrolases"/>
    <property type="match status" value="1"/>
</dbReference>
<dbReference type="InterPro" id="IPR027417">
    <property type="entry name" value="P-loop_NTPase"/>
</dbReference>
<dbReference type="EMBL" id="NKLP01000303">
    <property type="protein sequence ID" value="TDN28284.1"/>
    <property type="molecule type" value="Genomic_DNA"/>
</dbReference>
<dbReference type="PANTHER" id="PTHR13696:SF99">
    <property type="entry name" value="COBYRINIC ACID AC-DIAMIDE SYNTHASE"/>
    <property type="match status" value="1"/>
</dbReference>
<feature type="domain" description="AAA" evidence="1">
    <location>
        <begin position="8"/>
        <end position="172"/>
    </location>
</feature>
<reference evidence="2 3" key="1">
    <citation type="submission" date="2017-06" db="EMBL/GenBank/DDBJ databases">
        <authorList>
            <person name="Swanenburg J."/>
            <person name="Kort R."/>
        </authorList>
    </citation>
    <scope>NUCLEOTIDE SEQUENCE [LARGE SCALE GENOMIC DNA]</scope>
    <source>
        <strain evidence="2 3">RL05</strain>
    </source>
</reference>
<dbReference type="PANTHER" id="PTHR13696">
    <property type="entry name" value="P-LOOP CONTAINING NUCLEOSIDE TRIPHOSPHATE HYDROLASE"/>
    <property type="match status" value="1"/>
</dbReference>
<evidence type="ECO:0000259" key="1">
    <source>
        <dbReference type="Pfam" id="PF13614"/>
    </source>
</evidence>
<sequence>MSKDSVPKAIAFVALKGGVGKTTSAYNYGEWLVNHSKKVLFIDLDQNCDLSQTLQSYKATNTVRYIFQPEDGHADIINIKPNLDLITGDPDMEDVEYDLALKTNKYMRLYLWFIKNIDSLMKYDYIIMDCHPDFGTITKNAIILSDVLLSPITPQKAAYNKKGILRERISELSQEAIDYKSGDTFVTAKLWFYGNNIAHNTRASRELKAQLENEKDVIGIIPKREIFNTSLTDNIPIAEMEKENSKYSRFKDFFSEMNDFYEKVTTKINSL</sequence>
<organism evidence="2 3">
    <name type="scientific">Lactobacillus crispatus</name>
    <dbReference type="NCBI Taxonomy" id="47770"/>
    <lineage>
        <taxon>Bacteria</taxon>
        <taxon>Bacillati</taxon>
        <taxon>Bacillota</taxon>
        <taxon>Bacilli</taxon>
        <taxon>Lactobacillales</taxon>
        <taxon>Lactobacillaceae</taxon>
        <taxon>Lactobacillus</taxon>
    </lineage>
</organism>
<protein>
    <submittedName>
        <fullName evidence="2">Peptide transporter</fullName>
    </submittedName>
</protein>
<accession>A0A4R6CQ03</accession>
<dbReference type="CDD" id="cd02042">
    <property type="entry name" value="ParAB_family"/>
    <property type="match status" value="1"/>
</dbReference>
<evidence type="ECO:0000313" key="2">
    <source>
        <dbReference type="EMBL" id="TDN28284.1"/>
    </source>
</evidence>
<proteinExistence type="predicted"/>
<dbReference type="Pfam" id="PF13614">
    <property type="entry name" value="AAA_31"/>
    <property type="match status" value="1"/>
</dbReference>
<evidence type="ECO:0000313" key="3">
    <source>
        <dbReference type="Proteomes" id="UP000295195"/>
    </source>
</evidence>